<reference evidence="1" key="1">
    <citation type="submission" date="2009-11" db="EMBL/GenBank/DDBJ databases">
        <authorList>
            <person name="Do V.N."/>
            <person name="Ha T.T."/>
            <person name="Nguyen D.T."/>
            <person name="Ha C.V."/>
            <person name="Vu P.L."/>
        </authorList>
    </citation>
    <scope>NUCLEOTIDE SEQUENCE</scope>
    <source>
        <strain evidence="1">T11-1</strain>
    </source>
</reference>
<dbReference type="InterPro" id="IPR006960">
    <property type="entry name" value="Major_non-capsid_tenuivirus"/>
</dbReference>
<feature type="non-terminal residue" evidence="1">
    <location>
        <position position="1"/>
    </location>
</feature>
<sequence>RGSMSKSHSDVVGTVSGLNYRLFYDMIPDRISQELRLREITDPKTCNASKIPLVLKAAEEVSRMDIDHDKDGYTKVQVKMPEYMKAYLEEMLSASNSTTTGISYSVFLVYMQDKCGDWITEHYLKNVHSMSKQQLHELITGIIETFSSDDIEDEHYDDLICQIPAYVYNIVLRYIDMSGLTT</sequence>
<dbReference type="EMBL" id="GU181198">
    <property type="protein sequence ID" value="ADA54564.1"/>
    <property type="molecule type" value="Genomic_RNA"/>
</dbReference>
<protein>
    <submittedName>
        <fullName evidence="1">Nonstructural protein</fullName>
    </submittedName>
</protein>
<organism evidence="1">
    <name type="scientific">Tenuivirus oryzabrevis</name>
    <dbReference type="NCBI Taxonomy" id="3052762"/>
    <lineage>
        <taxon>Viruses</taxon>
        <taxon>Riboviria</taxon>
        <taxon>Orthornavirae</taxon>
        <taxon>Negarnaviricota</taxon>
        <taxon>Polyploviricotina</taxon>
        <taxon>Bunyaviricetes</taxon>
        <taxon>Hareavirales</taxon>
        <taxon>Phenuiviridae</taxon>
        <taxon>Tenuivirus</taxon>
    </lineage>
</organism>
<evidence type="ECO:0000313" key="1">
    <source>
        <dbReference type="EMBL" id="ADA54564.1"/>
    </source>
</evidence>
<name>D2K6C2_9VIRU</name>
<dbReference type="Pfam" id="PF04876">
    <property type="entry name" value="Tenui_NCP"/>
    <property type="match status" value="1"/>
</dbReference>
<proteinExistence type="predicted"/>
<accession>D2K6C2</accession>